<proteinExistence type="predicted"/>
<dbReference type="AlphaFoldDB" id="A0A388JPV3"/>
<organism evidence="2 3">
    <name type="scientific">Chara braunii</name>
    <name type="common">Braun's stonewort</name>
    <dbReference type="NCBI Taxonomy" id="69332"/>
    <lineage>
        <taxon>Eukaryota</taxon>
        <taxon>Viridiplantae</taxon>
        <taxon>Streptophyta</taxon>
        <taxon>Charophyceae</taxon>
        <taxon>Charales</taxon>
        <taxon>Characeae</taxon>
        <taxon>Chara</taxon>
    </lineage>
</organism>
<dbReference type="InterPro" id="IPR056924">
    <property type="entry name" value="SH3_Tf2-1"/>
</dbReference>
<reference evidence="2 3" key="1">
    <citation type="journal article" date="2018" name="Cell">
        <title>The Chara Genome: Secondary Complexity and Implications for Plant Terrestrialization.</title>
        <authorList>
            <person name="Nishiyama T."/>
            <person name="Sakayama H."/>
            <person name="Vries J.D."/>
            <person name="Buschmann H."/>
            <person name="Saint-Marcoux D."/>
            <person name="Ullrich K.K."/>
            <person name="Haas F.B."/>
            <person name="Vanderstraeten L."/>
            <person name="Becker D."/>
            <person name="Lang D."/>
            <person name="Vosolsobe S."/>
            <person name="Rombauts S."/>
            <person name="Wilhelmsson P.K.I."/>
            <person name="Janitza P."/>
            <person name="Kern R."/>
            <person name="Heyl A."/>
            <person name="Rumpler F."/>
            <person name="Villalobos L.I.A.C."/>
            <person name="Clay J.M."/>
            <person name="Skokan R."/>
            <person name="Toyoda A."/>
            <person name="Suzuki Y."/>
            <person name="Kagoshima H."/>
            <person name="Schijlen E."/>
            <person name="Tajeshwar N."/>
            <person name="Catarino B."/>
            <person name="Hetherington A.J."/>
            <person name="Saltykova A."/>
            <person name="Bonnot C."/>
            <person name="Breuninger H."/>
            <person name="Symeonidi A."/>
            <person name="Radhakrishnan G.V."/>
            <person name="Van Nieuwerburgh F."/>
            <person name="Deforce D."/>
            <person name="Chang C."/>
            <person name="Karol K.G."/>
            <person name="Hedrich R."/>
            <person name="Ulvskov P."/>
            <person name="Glockner G."/>
            <person name="Delwiche C.F."/>
            <person name="Petrasek J."/>
            <person name="Van de Peer Y."/>
            <person name="Friml J."/>
            <person name="Beilby M."/>
            <person name="Dolan L."/>
            <person name="Kohara Y."/>
            <person name="Sugano S."/>
            <person name="Fujiyama A."/>
            <person name="Delaux P.-M."/>
            <person name="Quint M."/>
            <person name="TheiBen G."/>
            <person name="Hagemann M."/>
            <person name="Harholt J."/>
            <person name="Dunand C."/>
            <person name="Zachgo S."/>
            <person name="Langdale J."/>
            <person name="Maumus F."/>
            <person name="Straeten D.V.D."/>
            <person name="Gould S.B."/>
            <person name="Rensing S.A."/>
        </authorList>
    </citation>
    <scope>NUCLEOTIDE SEQUENCE [LARGE SCALE GENOMIC DNA]</scope>
    <source>
        <strain evidence="2 3">S276</strain>
    </source>
</reference>
<evidence type="ECO:0000313" key="3">
    <source>
        <dbReference type="Proteomes" id="UP000265515"/>
    </source>
</evidence>
<accession>A0A388JPV3</accession>
<gene>
    <name evidence="2" type="ORF">CBR_g54900</name>
</gene>
<comment type="caution">
    <text evidence="2">The sequence shown here is derived from an EMBL/GenBank/DDBJ whole genome shotgun (WGS) entry which is preliminary data.</text>
</comment>
<evidence type="ECO:0000313" key="2">
    <source>
        <dbReference type="EMBL" id="GBG59798.1"/>
    </source>
</evidence>
<feature type="domain" description="Tf2-1-like SH3-like" evidence="1">
    <location>
        <begin position="17"/>
        <end position="74"/>
    </location>
</feature>
<dbReference type="Pfam" id="PF24626">
    <property type="entry name" value="SH3_Tf2-1"/>
    <property type="match status" value="1"/>
</dbReference>
<evidence type="ECO:0000259" key="1">
    <source>
        <dbReference type="Pfam" id="PF24626"/>
    </source>
</evidence>
<dbReference type="EMBL" id="BFEA01000006">
    <property type="protein sequence ID" value="GBG59798.1"/>
    <property type="molecule type" value="Genomic_DNA"/>
</dbReference>
<sequence length="381" mass="43761">MIEQANKHRRPSQFTVGDVVWVKSKEFLPEENISQKLLPAYRGPWQILGVIGDVDGPSYVVEIPPHLHTYPVFHALLPCVSNELFPSRRSVVPPDMDGNYDVDRIVAVDVYRSGRRGGPQRQYKVIFAYQEPLEDCWLTRNELVETALHIAPDNDGSTSASRPYKMPTFRIEKFDDYTHQDPVIWWQGFTAETGIHEVPNHLYISMLFLNAKGGCQIWLSHMATIHDVQVSDLHKKISWNEMAREWKKRFIVDDAQALASSRLFSMTQGNTPTRDWLTEWQKIVATPDLDLPFSHLRREFYNRSCAALSHALVPAPLMDVRVEVVDLHDYVAKIDREFKTQRGLIWISLELPALHSEILPLDKSLQPSGRLGLLLSVYDLI</sequence>
<dbReference type="Proteomes" id="UP000265515">
    <property type="component" value="Unassembled WGS sequence"/>
</dbReference>
<protein>
    <recommendedName>
        <fullName evidence="1">Tf2-1-like SH3-like domain-containing protein</fullName>
    </recommendedName>
</protein>
<name>A0A388JPV3_CHABU</name>
<keyword evidence="3" id="KW-1185">Reference proteome</keyword>
<dbReference type="Gramene" id="GBG59798">
    <property type="protein sequence ID" value="GBG59798"/>
    <property type="gene ID" value="CBR_g54900"/>
</dbReference>